<evidence type="ECO:0000313" key="3">
    <source>
        <dbReference type="Proteomes" id="UP000284395"/>
    </source>
</evidence>
<evidence type="ECO:0000256" key="1">
    <source>
        <dbReference type="SAM" id="SignalP"/>
    </source>
</evidence>
<sequence>MGMSYASLTVITCACLAMPSLALAQDDNLSEGRETPGSDSGLPGAASRPVDIRPYIEAAQVLNTELSPGDDVVTYTRLAAGVDALLRGRNTSAAVSLRYERRIDWGDNSGNDGDTLSGLARVSASVIPRTLSIEAGAMASRQTYGDNGAATAGGLVDSDWTRQIYSVFAGPSFTTNAGHAQVEAGYRIGYTRVDEPSGVTAANNATLVDSFDDSVTQQATARISTRPGKILPVGLGLTGQWAQEDISNLDQRVRNNYLRADVTVPIIPELAVIGGVGYEDVKVSSRDVLRDENDNPVVNSKGRYVTDKSEPRQISYDADGLIWDIGVQWRPSSRMSLEAHYGHRYDSSTYYGSLSYTPDRRSHINLSVYDTISGFGGELSDGINSLSTDFVAYRNPISGDLSGCVTGEESGGNCLIGALGPIRSLTYRTRGAIFSYSLNLGRTTTGLGFGGESRKYITPEGPIFADYAGLVDRTYWVSIFASRQLDTRSNLRGDIYANWLDSGLPMTSDGVGWSASLAYYRNLMNGLTGTAALGLDGFTREDAADYLVGSALLGLRYSF</sequence>
<keyword evidence="3" id="KW-1185">Reference proteome</keyword>
<proteinExistence type="predicted"/>
<dbReference type="SUPFAM" id="SSF56935">
    <property type="entry name" value="Porins"/>
    <property type="match status" value="1"/>
</dbReference>
<name>A0A420ERE6_9SPHN</name>
<comment type="caution">
    <text evidence="2">The sequence shown here is derived from an EMBL/GenBank/DDBJ whole genome shotgun (WGS) entry which is preliminary data.</text>
</comment>
<accession>A0A420ERE6</accession>
<organism evidence="2 3">
    <name type="scientific">Altericroceibacterium spongiae</name>
    <dbReference type="NCBI Taxonomy" id="2320269"/>
    <lineage>
        <taxon>Bacteria</taxon>
        <taxon>Pseudomonadati</taxon>
        <taxon>Pseudomonadota</taxon>
        <taxon>Alphaproteobacteria</taxon>
        <taxon>Sphingomonadales</taxon>
        <taxon>Erythrobacteraceae</taxon>
        <taxon>Altericroceibacterium</taxon>
    </lineage>
</organism>
<dbReference type="AlphaFoldDB" id="A0A420ERE6"/>
<keyword evidence="1" id="KW-0732">Signal</keyword>
<feature type="signal peptide" evidence="1">
    <location>
        <begin position="1"/>
        <end position="24"/>
    </location>
</feature>
<protein>
    <submittedName>
        <fullName evidence="2">Preprotein translocase subunit YajC</fullName>
    </submittedName>
</protein>
<dbReference type="EMBL" id="RAPF01000001">
    <property type="protein sequence ID" value="RKF23241.1"/>
    <property type="molecule type" value="Genomic_DNA"/>
</dbReference>
<feature type="chain" id="PRO_5019235052" evidence="1">
    <location>
        <begin position="25"/>
        <end position="559"/>
    </location>
</feature>
<dbReference type="Proteomes" id="UP000284395">
    <property type="component" value="Unassembled WGS sequence"/>
</dbReference>
<gene>
    <name evidence="2" type="ORF">D6851_01815</name>
</gene>
<evidence type="ECO:0000313" key="2">
    <source>
        <dbReference type="EMBL" id="RKF23241.1"/>
    </source>
</evidence>
<reference evidence="2 3" key="1">
    <citation type="submission" date="2018-09" db="EMBL/GenBank/DDBJ databases">
        <title>Altererythrobacter spongiae sp. nov., isolated from a marine sponge.</title>
        <authorList>
            <person name="Zhuang L."/>
            <person name="Luo L."/>
        </authorList>
    </citation>
    <scope>NUCLEOTIDE SEQUENCE [LARGE SCALE GENOMIC DNA]</scope>
    <source>
        <strain evidence="2 3">HN-Y73</strain>
    </source>
</reference>